<organism evidence="2 3">
    <name type="scientific">Brassica campestris</name>
    <name type="common">Field mustard</name>
    <dbReference type="NCBI Taxonomy" id="3711"/>
    <lineage>
        <taxon>Eukaryota</taxon>
        <taxon>Viridiplantae</taxon>
        <taxon>Streptophyta</taxon>
        <taxon>Embryophyta</taxon>
        <taxon>Tracheophyta</taxon>
        <taxon>Spermatophyta</taxon>
        <taxon>Magnoliopsida</taxon>
        <taxon>eudicotyledons</taxon>
        <taxon>Gunneridae</taxon>
        <taxon>Pentapetalae</taxon>
        <taxon>rosids</taxon>
        <taxon>malvids</taxon>
        <taxon>Brassicales</taxon>
        <taxon>Brassicaceae</taxon>
        <taxon>Brassiceae</taxon>
        <taxon>Brassica</taxon>
    </lineage>
</organism>
<evidence type="ECO:0000313" key="3">
    <source>
        <dbReference type="Proteomes" id="UP000264353"/>
    </source>
</evidence>
<evidence type="ECO:0000259" key="1">
    <source>
        <dbReference type="Pfam" id="PF24769"/>
    </source>
</evidence>
<dbReference type="PANTHER" id="PTHR47864">
    <property type="entry name" value="TRANSMEMBRANE PROTEIN"/>
    <property type="match status" value="1"/>
</dbReference>
<dbReference type="PANTHER" id="PTHR47864:SF7">
    <property type="entry name" value="MYB_SANT-LIKE DOMAIN-CONTAINING PROTEIN"/>
    <property type="match status" value="1"/>
</dbReference>
<reference evidence="2 3" key="1">
    <citation type="submission" date="2018-06" db="EMBL/GenBank/DDBJ databases">
        <title>WGS assembly of Brassica rapa FPsc.</title>
        <authorList>
            <person name="Bowman J."/>
            <person name="Kohchi T."/>
            <person name="Yamato K."/>
            <person name="Jenkins J."/>
            <person name="Shu S."/>
            <person name="Ishizaki K."/>
            <person name="Yamaoka S."/>
            <person name="Nishihama R."/>
            <person name="Nakamura Y."/>
            <person name="Berger F."/>
            <person name="Adam C."/>
            <person name="Aki S."/>
            <person name="Althoff F."/>
            <person name="Araki T."/>
            <person name="Arteaga-Vazquez M."/>
            <person name="Balasubrmanian S."/>
            <person name="Bauer D."/>
            <person name="Boehm C."/>
            <person name="Briginshaw L."/>
            <person name="Caballero-Perez J."/>
            <person name="Catarino B."/>
            <person name="Chen F."/>
            <person name="Chiyoda S."/>
            <person name="Chovatia M."/>
            <person name="Davies K."/>
            <person name="Delmans M."/>
            <person name="Demura T."/>
            <person name="Dierschke T."/>
            <person name="Dolan L."/>
            <person name="Dorantes-Acosta A."/>
            <person name="Eklund D."/>
            <person name="Florent S."/>
            <person name="Flores-Sandoval E."/>
            <person name="Fujiyama A."/>
            <person name="Fukuzawa H."/>
            <person name="Galik B."/>
            <person name="Grimanelli D."/>
            <person name="Grimwood J."/>
            <person name="Grossniklaus U."/>
            <person name="Hamada T."/>
            <person name="Haseloff J."/>
            <person name="Hetherington A."/>
            <person name="Higo A."/>
            <person name="Hirakawa Y."/>
            <person name="Hundley H."/>
            <person name="Ikeda Y."/>
            <person name="Inoue K."/>
            <person name="Inoue S."/>
            <person name="Ishida S."/>
            <person name="Jia Q."/>
            <person name="Kakita M."/>
            <person name="Kanazawa T."/>
            <person name="Kawai Y."/>
            <person name="Kawashima T."/>
            <person name="Kennedy M."/>
            <person name="Kinose K."/>
            <person name="Kinoshita T."/>
            <person name="Kohara Y."/>
            <person name="Koide E."/>
            <person name="Komatsu K."/>
            <person name="Kopischke S."/>
            <person name="Kubo M."/>
            <person name="Kyozuka J."/>
            <person name="Lagercrantz U."/>
            <person name="Lin S."/>
            <person name="Lindquist E."/>
            <person name="Lipzen A."/>
            <person name="Lu C."/>
            <person name="Luna E."/>
            <person name="Martienssen R."/>
            <person name="Minamino N."/>
            <person name="Mizutani M."/>
            <person name="Mizutani M."/>
            <person name="Mochizuki N."/>
            <person name="Monte I."/>
            <person name="Mosher R."/>
            <person name="Nagasaki H."/>
            <person name="Nakagami H."/>
            <person name="Naramoto S."/>
            <person name="Nishitani K."/>
            <person name="Ohtani M."/>
            <person name="Okamoto T."/>
            <person name="Okumura M."/>
            <person name="Phillips J."/>
            <person name="Pollak B."/>
            <person name="Reinders A."/>
            <person name="Roevekamp M."/>
            <person name="Sano R."/>
            <person name="Sawa S."/>
            <person name="Schmid M."/>
            <person name="Shirakawa M."/>
            <person name="Solano R."/>
            <person name="Spunde A."/>
            <person name="Suetsugu N."/>
            <person name="Sugano S."/>
            <person name="Sugiyama A."/>
            <person name="Sun R."/>
            <person name="Suzuki Y."/>
            <person name="Takenaka M."/>
            <person name="Takezawa D."/>
            <person name="Tomogane H."/>
            <person name="Tsuzuki M."/>
            <person name="Ueda T."/>
            <person name="Umeda M."/>
            <person name="Ward J."/>
            <person name="Watanabe Y."/>
            <person name="Yazaki K."/>
            <person name="Yokoyama R."/>
            <person name="Yoshitake Y."/>
            <person name="Yotsui I."/>
            <person name="Zachgo S."/>
            <person name="Schmutz J."/>
        </authorList>
    </citation>
    <scope>NUCLEOTIDE SEQUENCE [LARGE SCALE GENOMIC DNA]</scope>
    <source>
        <strain evidence="3">cv. B-3</strain>
    </source>
</reference>
<sequence>MAELLCFRSGFGWDSTTKWFTALKEVWTEYLKAHPNFKKFSDETFEEYDDLKLPLRKRQKASPLSKVDDLFTQKEKAIKEVSDLEEHVRYDAVKLIHQLGMTDVFNSMSVDEHCRWIKHNVILY</sequence>
<dbReference type="InterPro" id="IPR056253">
    <property type="entry name" value="At2g29880-like_C"/>
</dbReference>
<dbReference type="AlphaFoldDB" id="A0A397Y837"/>
<dbReference type="EMBL" id="CM010635">
    <property type="protein sequence ID" value="RID49719.1"/>
    <property type="molecule type" value="Genomic_DNA"/>
</dbReference>
<name>A0A397Y837_BRACM</name>
<dbReference type="InterPro" id="IPR055314">
    <property type="entry name" value="At2g29880-like"/>
</dbReference>
<feature type="domain" description="At2g29880-like C-terminal" evidence="1">
    <location>
        <begin position="77"/>
        <end position="120"/>
    </location>
</feature>
<gene>
    <name evidence="2" type="ORF">BRARA_H00499</name>
</gene>
<protein>
    <recommendedName>
        <fullName evidence="1">At2g29880-like C-terminal domain-containing protein</fullName>
    </recommendedName>
</protein>
<proteinExistence type="predicted"/>
<accession>A0A397Y837</accession>
<dbReference type="Proteomes" id="UP000264353">
    <property type="component" value="Chromosome A8"/>
</dbReference>
<dbReference type="Pfam" id="PF24769">
    <property type="entry name" value="At2g29880_C"/>
    <property type="match status" value="1"/>
</dbReference>
<evidence type="ECO:0000313" key="2">
    <source>
        <dbReference type="EMBL" id="RID49719.1"/>
    </source>
</evidence>